<dbReference type="Proteomes" id="UP000263014">
    <property type="component" value="Unassembled WGS sequence"/>
</dbReference>
<dbReference type="InterPro" id="IPR011101">
    <property type="entry name" value="DUF5131"/>
</dbReference>
<dbReference type="GeneID" id="93150313"/>
<dbReference type="AlphaFoldDB" id="A0A174V348"/>
<dbReference type="Proteomes" id="UP000434223">
    <property type="component" value="Unassembled WGS sequence"/>
</dbReference>
<dbReference type="OrthoDB" id="9787478at2"/>
<evidence type="ECO:0000313" key="1">
    <source>
        <dbReference type="EMBL" id="MUB62677.1"/>
    </source>
</evidence>
<protein>
    <submittedName>
        <fullName evidence="1">DUF5131 family protein</fullName>
    </submittedName>
</protein>
<dbReference type="EMBL" id="WNME01000003">
    <property type="protein sequence ID" value="MUB62677.1"/>
    <property type="molecule type" value="Genomic_DNA"/>
</dbReference>
<organism evidence="1 4">
    <name type="scientific">Hungatella hathewayi</name>
    <dbReference type="NCBI Taxonomy" id="154046"/>
    <lineage>
        <taxon>Bacteria</taxon>
        <taxon>Bacillati</taxon>
        <taxon>Bacillota</taxon>
        <taxon>Clostridia</taxon>
        <taxon>Lachnospirales</taxon>
        <taxon>Lachnospiraceae</taxon>
        <taxon>Hungatella</taxon>
    </lineage>
</organism>
<comment type="caution">
    <text evidence="1">The sequence shown here is derived from an EMBL/GenBank/DDBJ whole genome shotgun (WGS) entry which is preliminary data.</text>
</comment>
<gene>
    <name evidence="2" type="ORF">DXD79_08660</name>
    <name evidence="1" type="ORF">GNE07_06320</name>
</gene>
<accession>A0A174V348</accession>
<dbReference type="Pfam" id="PF07505">
    <property type="entry name" value="DUF5131"/>
    <property type="match status" value="1"/>
</dbReference>
<dbReference type="EMBL" id="QSON01000003">
    <property type="protein sequence ID" value="RGJ06063.1"/>
    <property type="molecule type" value="Genomic_DNA"/>
</dbReference>
<evidence type="ECO:0000313" key="3">
    <source>
        <dbReference type="Proteomes" id="UP000263014"/>
    </source>
</evidence>
<evidence type="ECO:0000313" key="4">
    <source>
        <dbReference type="Proteomes" id="UP000434223"/>
    </source>
</evidence>
<dbReference type="RefSeq" id="WP_006777524.1">
    <property type="nucleotide sequence ID" value="NZ_CABJBJ010000011.1"/>
</dbReference>
<sequence>METRLKRIAVKSPHTYLMTSMSDFSCWKPEWREKVFQIMGQNPQHVYLFLTKRPQLINFETMMEQVWIGVTITSQADKDRILCMKKHIKAPNYFITFEPLFGDMGPVDFNGIGWVVIGTETGNRNGKITSDKTWILNIAKQAEKHGISVFMKSSLLNIVGPEDLKQEIPASFCKH</sequence>
<reference evidence="2 3" key="1">
    <citation type="submission" date="2018-08" db="EMBL/GenBank/DDBJ databases">
        <title>A genome reference for cultivated species of the human gut microbiota.</title>
        <authorList>
            <person name="Zou Y."/>
            <person name="Xue W."/>
            <person name="Luo G."/>
        </authorList>
    </citation>
    <scope>NUCLEOTIDE SEQUENCE [LARGE SCALE GENOMIC DNA]</scope>
    <source>
        <strain evidence="2 3">TM09-12</strain>
    </source>
</reference>
<name>A0A174V348_9FIRM</name>
<reference evidence="1 4" key="2">
    <citation type="submission" date="2019-09" db="EMBL/GenBank/DDBJ databases">
        <title>Draft genome sequencing of Hungatella hathewayi 123Y-2.</title>
        <authorList>
            <person name="Lv Q."/>
            <person name="Li S."/>
        </authorList>
    </citation>
    <scope>NUCLEOTIDE SEQUENCE [LARGE SCALE GENOMIC DNA]</scope>
    <source>
        <strain evidence="1 4">123Y-2</strain>
    </source>
</reference>
<evidence type="ECO:0000313" key="2">
    <source>
        <dbReference type="EMBL" id="RGJ06063.1"/>
    </source>
</evidence>
<proteinExistence type="predicted"/>